<name>A0A6A4XCL3_AMPAM</name>
<evidence type="ECO:0000313" key="3">
    <source>
        <dbReference type="Proteomes" id="UP000440578"/>
    </source>
</evidence>
<reference evidence="2 3" key="1">
    <citation type="submission" date="2019-07" db="EMBL/GenBank/DDBJ databases">
        <title>Draft genome assembly of a fouling barnacle, Amphibalanus amphitrite (Darwin, 1854): The first reference genome for Thecostraca.</title>
        <authorList>
            <person name="Kim W."/>
        </authorList>
    </citation>
    <scope>NUCLEOTIDE SEQUENCE [LARGE SCALE GENOMIC DNA]</scope>
    <source>
        <strain evidence="2">SNU_AA5</strain>
        <tissue evidence="2">Soma without cirri and trophi</tissue>
    </source>
</reference>
<evidence type="ECO:0000313" key="2">
    <source>
        <dbReference type="EMBL" id="KAF0314080.1"/>
    </source>
</evidence>
<keyword evidence="3" id="KW-1185">Reference proteome</keyword>
<feature type="compositionally biased region" description="Basic and acidic residues" evidence="1">
    <location>
        <begin position="37"/>
        <end position="52"/>
    </location>
</feature>
<feature type="compositionally biased region" description="Low complexity" evidence="1">
    <location>
        <begin position="168"/>
        <end position="177"/>
    </location>
</feature>
<feature type="region of interest" description="Disordered" evidence="1">
    <location>
        <begin position="114"/>
        <end position="138"/>
    </location>
</feature>
<dbReference type="AlphaFoldDB" id="A0A6A4XCL3"/>
<comment type="caution">
    <text evidence="2">The sequence shown here is derived from an EMBL/GenBank/DDBJ whole genome shotgun (WGS) entry which is preliminary data.</text>
</comment>
<accession>A0A6A4XCL3</accession>
<feature type="region of interest" description="Disordered" evidence="1">
    <location>
        <begin position="154"/>
        <end position="217"/>
    </location>
</feature>
<sequence>MIWGKTGGRWRGSTPEIDTVPTGYLETSRGQVVSSAARERHVPPDGHGERTVHSAVSPWKRRPVTLAVAMPLSKVTLRGLAAAVSPSACSEDQSPHHFSQGTVPILQEHYDNKCHEPTDFDCPTSDDASQQPAAASAQQLGGLVSDIVQRLLPNGSAPKIEPAPPASAPGSDDPTPATAVCNGKRSAGHPMAVRASPQRLSRAPDNGYPRDPAPVSSVPGWTVRAALALKQVSKRRYFFL</sequence>
<protein>
    <submittedName>
        <fullName evidence="2">Uncharacterized protein</fullName>
    </submittedName>
</protein>
<dbReference type="EMBL" id="VIIS01000049">
    <property type="protein sequence ID" value="KAF0314080.1"/>
    <property type="molecule type" value="Genomic_DNA"/>
</dbReference>
<feature type="compositionally biased region" description="Low complexity" evidence="1">
    <location>
        <begin position="125"/>
        <end position="138"/>
    </location>
</feature>
<evidence type="ECO:0000256" key="1">
    <source>
        <dbReference type="SAM" id="MobiDB-lite"/>
    </source>
</evidence>
<dbReference type="Proteomes" id="UP000440578">
    <property type="component" value="Unassembled WGS sequence"/>
</dbReference>
<proteinExistence type="predicted"/>
<feature type="region of interest" description="Disordered" evidence="1">
    <location>
        <begin position="36"/>
        <end position="56"/>
    </location>
</feature>
<gene>
    <name evidence="2" type="ORF">FJT64_015441</name>
</gene>
<organism evidence="2 3">
    <name type="scientific">Amphibalanus amphitrite</name>
    <name type="common">Striped barnacle</name>
    <name type="synonym">Balanus amphitrite</name>
    <dbReference type="NCBI Taxonomy" id="1232801"/>
    <lineage>
        <taxon>Eukaryota</taxon>
        <taxon>Metazoa</taxon>
        <taxon>Ecdysozoa</taxon>
        <taxon>Arthropoda</taxon>
        <taxon>Crustacea</taxon>
        <taxon>Multicrustacea</taxon>
        <taxon>Cirripedia</taxon>
        <taxon>Thoracica</taxon>
        <taxon>Thoracicalcarea</taxon>
        <taxon>Balanomorpha</taxon>
        <taxon>Balanoidea</taxon>
        <taxon>Balanidae</taxon>
        <taxon>Amphibalaninae</taxon>
        <taxon>Amphibalanus</taxon>
    </lineage>
</organism>